<dbReference type="Proteomes" id="UP000009183">
    <property type="component" value="Chromosome 18"/>
</dbReference>
<dbReference type="InParanoid" id="F6H1F1"/>
<evidence type="ECO:0000313" key="1">
    <source>
        <dbReference type="EMBL" id="CCB45886.1"/>
    </source>
</evidence>
<name>F6H1F1_VITVI</name>
<gene>
    <name evidence="1" type="ordered locus">VIT_18s0001g11340</name>
</gene>
<proteinExistence type="predicted"/>
<dbReference type="EMBL" id="FN595227">
    <property type="protein sequence ID" value="CCB45886.1"/>
    <property type="molecule type" value="Genomic_DNA"/>
</dbReference>
<dbReference type="HOGENOM" id="CLU_3430167_0_0_1"/>
<protein>
    <submittedName>
        <fullName evidence="1">Uncharacterized protein</fullName>
    </submittedName>
</protein>
<keyword evidence="2" id="KW-1185">Reference proteome</keyword>
<sequence>MARKVRLVEIRVSLIAIKV</sequence>
<dbReference type="AlphaFoldDB" id="F6H1F1"/>
<accession>F6H1F1</accession>
<evidence type="ECO:0000313" key="2">
    <source>
        <dbReference type="Proteomes" id="UP000009183"/>
    </source>
</evidence>
<organism evidence="1 2">
    <name type="scientific">Vitis vinifera</name>
    <name type="common">Grape</name>
    <dbReference type="NCBI Taxonomy" id="29760"/>
    <lineage>
        <taxon>Eukaryota</taxon>
        <taxon>Viridiplantae</taxon>
        <taxon>Streptophyta</taxon>
        <taxon>Embryophyta</taxon>
        <taxon>Tracheophyta</taxon>
        <taxon>Spermatophyta</taxon>
        <taxon>Magnoliopsida</taxon>
        <taxon>eudicotyledons</taxon>
        <taxon>Gunneridae</taxon>
        <taxon>Pentapetalae</taxon>
        <taxon>rosids</taxon>
        <taxon>Vitales</taxon>
        <taxon>Vitaceae</taxon>
        <taxon>Viteae</taxon>
        <taxon>Vitis</taxon>
    </lineage>
</organism>
<reference evidence="2" key="1">
    <citation type="journal article" date="2007" name="Nature">
        <title>The grapevine genome sequence suggests ancestral hexaploidization in major angiosperm phyla.</title>
        <authorList>
            <consortium name="The French-Italian Public Consortium for Grapevine Genome Characterization."/>
            <person name="Jaillon O."/>
            <person name="Aury J.-M."/>
            <person name="Noel B."/>
            <person name="Policriti A."/>
            <person name="Clepet C."/>
            <person name="Casagrande A."/>
            <person name="Choisne N."/>
            <person name="Aubourg S."/>
            <person name="Vitulo N."/>
            <person name="Jubin C."/>
            <person name="Vezzi A."/>
            <person name="Legeai F."/>
            <person name="Hugueney P."/>
            <person name="Dasilva C."/>
            <person name="Horner D."/>
            <person name="Mica E."/>
            <person name="Jublot D."/>
            <person name="Poulain J."/>
            <person name="Bruyere C."/>
            <person name="Billault A."/>
            <person name="Segurens B."/>
            <person name="Gouyvenoux M."/>
            <person name="Ugarte E."/>
            <person name="Cattonaro F."/>
            <person name="Anthouard V."/>
            <person name="Vico V."/>
            <person name="Del Fabbro C."/>
            <person name="Alaux M."/>
            <person name="Di Gaspero G."/>
            <person name="Dumas V."/>
            <person name="Felice N."/>
            <person name="Paillard S."/>
            <person name="Juman I."/>
            <person name="Moroldo M."/>
            <person name="Scalabrin S."/>
            <person name="Canaguier A."/>
            <person name="Le Clainche I."/>
            <person name="Malacrida G."/>
            <person name="Durand E."/>
            <person name="Pesole G."/>
            <person name="Laucou V."/>
            <person name="Chatelet P."/>
            <person name="Merdinoglu D."/>
            <person name="Delledonne M."/>
            <person name="Pezzotti M."/>
            <person name="Lecharny A."/>
            <person name="Scarpelli C."/>
            <person name="Artiguenave F."/>
            <person name="Pe M.E."/>
            <person name="Valle G."/>
            <person name="Morgante M."/>
            <person name="Caboche M."/>
            <person name="Adam-Blondon A.-F."/>
            <person name="Weissenbach J."/>
            <person name="Quetier F."/>
            <person name="Wincker P."/>
        </authorList>
    </citation>
    <scope>NUCLEOTIDE SEQUENCE [LARGE SCALE GENOMIC DNA]</scope>
    <source>
        <strain evidence="2">cv. Pinot noir / PN40024</strain>
    </source>
</reference>